<dbReference type="AlphaFoldDB" id="A0A803PRY7"/>
<proteinExistence type="predicted"/>
<dbReference type="Proteomes" id="UP000596661">
    <property type="component" value="Chromosome 5"/>
</dbReference>
<evidence type="ECO:0000313" key="2">
    <source>
        <dbReference type="EnsemblPlants" id="cds.evm.model.05.811"/>
    </source>
</evidence>
<accession>A0A803PRY7</accession>
<protein>
    <submittedName>
        <fullName evidence="2">Uncharacterized protein</fullName>
    </submittedName>
</protein>
<keyword evidence="1" id="KW-0175">Coiled coil</keyword>
<feature type="coiled-coil region" evidence="1">
    <location>
        <begin position="265"/>
        <end position="306"/>
    </location>
</feature>
<dbReference type="EnsemblPlants" id="evm.model.05.811">
    <property type="protein sequence ID" value="cds.evm.model.05.811"/>
    <property type="gene ID" value="evm.TU.05.811"/>
</dbReference>
<dbReference type="EMBL" id="UZAU01000459">
    <property type="status" value="NOT_ANNOTATED_CDS"/>
    <property type="molecule type" value="Genomic_DNA"/>
</dbReference>
<organism evidence="2 3">
    <name type="scientific">Cannabis sativa</name>
    <name type="common">Hemp</name>
    <name type="synonym">Marijuana</name>
    <dbReference type="NCBI Taxonomy" id="3483"/>
    <lineage>
        <taxon>Eukaryota</taxon>
        <taxon>Viridiplantae</taxon>
        <taxon>Streptophyta</taxon>
        <taxon>Embryophyta</taxon>
        <taxon>Tracheophyta</taxon>
        <taxon>Spermatophyta</taxon>
        <taxon>Magnoliopsida</taxon>
        <taxon>eudicotyledons</taxon>
        <taxon>Gunneridae</taxon>
        <taxon>Pentapetalae</taxon>
        <taxon>rosids</taxon>
        <taxon>fabids</taxon>
        <taxon>Rosales</taxon>
        <taxon>Cannabaceae</taxon>
        <taxon>Cannabis</taxon>
    </lineage>
</organism>
<sequence>MSQNALVPLGKSILFSKVDGFGSWNRGRLWLTDTLRVISSQGTPSAKTLPAKLMPFLPRALMEEIVIGFEQTFHLLSAYHDACNDGSRLLGGDTPYQLSTNPTVRCLLGERVELFASRGRRLFLAPSSSARTQRKGHQPHILLTTVVCPGDIDVVLAVSIMRSESLVVLGCTYSFYFVPISGRRHAHPAPFGLTVEVEALEKRLTFKVGREAAPFATELLDQVTGNASELPMETWVYCSRMDVFALAHSTKHQVALLAERTAQEADTVVTELEQVKGENRDLRNANETLLAELTEAKLQIEGLKEGEPAIGGQLRSTDSLNTGYEGR</sequence>
<keyword evidence="3" id="KW-1185">Reference proteome</keyword>
<evidence type="ECO:0000256" key="1">
    <source>
        <dbReference type="SAM" id="Coils"/>
    </source>
</evidence>
<name>A0A803PRY7_CANSA</name>
<reference evidence="2" key="1">
    <citation type="submission" date="2018-11" db="EMBL/GenBank/DDBJ databases">
        <authorList>
            <person name="Grassa J C."/>
        </authorList>
    </citation>
    <scope>NUCLEOTIDE SEQUENCE [LARGE SCALE GENOMIC DNA]</scope>
</reference>
<dbReference type="Gramene" id="evm.model.05.811">
    <property type="protein sequence ID" value="cds.evm.model.05.811"/>
    <property type="gene ID" value="evm.TU.05.811"/>
</dbReference>
<reference evidence="2" key="2">
    <citation type="submission" date="2021-03" db="UniProtKB">
        <authorList>
            <consortium name="EnsemblPlants"/>
        </authorList>
    </citation>
    <scope>IDENTIFICATION</scope>
</reference>
<evidence type="ECO:0000313" key="3">
    <source>
        <dbReference type="Proteomes" id="UP000596661"/>
    </source>
</evidence>